<dbReference type="SMART" id="SM00422">
    <property type="entry name" value="HTH_MERR"/>
    <property type="match status" value="1"/>
</dbReference>
<dbReference type="GO" id="GO:0003700">
    <property type="term" value="F:DNA-binding transcription factor activity"/>
    <property type="evidence" value="ECO:0007669"/>
    <property type="project" value="InterPro"/>
</dbReference>
<evidence type="ECO:0000256" key="4">
    <source>
        <dbReference type="ARBA" id="ARBA00023163"/>
    </source>
</evidence>
<dbReference type="SUPFAM" id="SSF46955">
    <property type="entry name" value="Putative DNA-binding domain"/>
    <property type="match status" value="1"/>
</dbReference>
<accession>A0A3S2WV72</accession>
<keyword evidence="7" id="KW-1185">Reference proteome</keyword>
<dbReference type="PANTHER" id="PTHR30204">
    <property type="entry name" value="REDOX-CYCLING DRUG-SENSING TRANSCRIPTIONAL ACTIVATOR SOXR"/>
    <property type="match status" value="1"/>
</dbReference>
<keyword evidence="4" id="KW-0804">Transcription</keyword>
<evidence type="ECO:0000256" key="3">
    <source>
        <dbReference type="ARBA" id="ARBA00023125"/>
    </source>
</evidence>
<dbReference type="Proteomes" id="UP000288587">
    <property type="component" value="Unassembled WGS sequence"/>
</dbReference>
<dbReference type="InterPro" id="IPR047057">
    <property type="entry name" value="MerR_fam"/>
</dbReference>
<keyword evidence="2" id="KW-0805">Transcription regulation</keyword>
<dbReference type="OrthoDB" id="5297305at2"/>
<proteinExistence type="predicted"/>
<dbReference type="PRINTS" id="PR00040">
    <property type="entry name" value="HTHMERR"/>
</dbReference>
<dbReference type="Gene3D" id="1.10.1660.10">
    <property type="match status" value="1"/>
</dbReference>
<sequence>MQIGELAKASGVSCDALRFYERRGLIRAQRRPNGYRHYAPETALLVGYIRAAQQLGFSLRDIAQELPAVWQHPDPAPALQRVLRAKLAEIDQRIVALQALRQGLSERLDQDCPMGVRAV</sequence>
<evidence type="ECO:0000256" key="1">
    <source>
        <dbReference type="ARBA" id="ARBA00022491"/>
    </source>
</evidence>
<dbReference type="PROSITE" id="PS00552">
    <property type="entry name" value="HTH_MERR_1"/>
    <property type="match status" value="1"/>
</dbReference>
<dbReference type="Pfam" id="PF13411">
    <property type="entry name" value="MerR_1"/>
    <property type="match status" value="1"/>
</dbReference>
<protein>
    <submittedName>
        <fullName evidence="6">MerR family DNA-binding transcriptional regulator</fullName>
    </submittedName>
</protein>
<dbReference type="RefSeq" id="WP_127682231.1">
    <property type="nucleotide sequence ID" value="NZ_SACM01000001.1"/>
</dbReference>
<dbReference type="AlphaFoldDB" id="A0A3S2WV72"/>
<name>A0A3S2WV72_9BURK</name>
<evidence type="ECO:0000256" key="2">
    <source>
        <dbReference type="ARBA" id="ARBA00023015"/>
    </source>
</evidence>
<dbReference type="EMBL" id="SACM01000001">
    <property type="protein sequence ID" value="RVT88777.1"/>
    <property type="molecule type" value="Genomic_DNA"/>
</dbReference>
<dbReference type="InterPro" id="IPR000551">
    <property type="entry name" value="MerR-type_HTH_dom"/>
</dbReference>
<evidence type="ECO:0000313" key="6">
    <source>
        <dbReference type="EMBL" id="RVT88777.1"/>
    </source>
</evidence>
<evidence type="ECO:0000313" key="7">
    <source>
        <dbReference type="Proteomes" id="UP000288587"/>
    </source>
</evidence>
<reference evidence="6 7" key="1">
    <citation type="submission" date="2019-01" db="EMBL/GenBank/DDBJ databases">
        <authorList>
            <person name="Chen W.-M."/>
        </authorList>
    </citation>
    <scope>NUCLEOTIDE SEQUENCE [LARGE SCALE GENOMIC DNA]</scope>
    <source>
        <strain evidence="6 7">CCP-18</strain>
    </source>
</reference>
<feature type="domain" description="HTH merR-type" evidence="5">
    <location>
        <begin position="1"/>
        <end position="68"/>
    </location>
</feature>
<evidence type="ECO:0000259" key="5">
    <source>
        <dbReference type="PROSITE" id="PS50937"/>
    </source>
</evidence>
<dbReference type="PROSITE" id="PS50937">
    <property type="entry name" value="HTH_MERR_2"/>
    <property type="match status" value="1"/>
</dbReference>
<organism evidence="6 7">
    <name type="scientific">Inhella crocodyli</name>
    <dbReference type="NCBI Taxonomy" id="2499851"/>
    <lineage>
        <taxon>Bacteria</taxon>
        <taxon>Pseudomonadati</taxon>
        <taxon>Pseudomonadota</taxon>
        <taxon>Betaproteobacteria</taxon>
        <taxon>Burkholderiales</taxon>
        <taxon>Sphaerotilaceae</taxon>
        <taxon>Inhella</taxon>
    </lineage>
</organism>
<gene>
    <name evidence="6" type="ORF">EOD73_07360</name>
</gene>
<keyword evidence="1" id="KW-0678">Repressor</keyword>
<dbReference type="InterPro" id="IPR009061">
    <property type="entry name" value="DNA-bd_dom_put_sf"/>
</dbReference>
<dbReference type="PANTHER" id="PTHR30204:SF69">
    <property type="entry name" value="MERR-FAMILY TRANSCRIPTIONAL REGULATOR"/>
    <property type="match status" value="1"/>
</dbReference>
<keyword evidence="3 6" id="KW-0238">DNA-binding</keyword>
<dbReference type="GO" id="GO:0003677">
    <property type="term" value="F:DNA binding"/>
    <property type="evidence" value="ECO:0007669"/>
    <property type="project" value="UniProtKB-KW"/>
</dbReference>
<comment type="caution">
    <text evidence="6">The sequence shown here is derived from an EMBL/GenBank/DDBJ whole genome shotgun (WGS) entry which is preliminary data.</text>
</comment>